<comment type="caution">
    <text evidence="2">The sequence shown here is derived from an EMBL/GenBank/DDBJ whole genome shotgun (WGS) entry which is preliminary data.</text>
</comment>
<dbReference type="EMBL" id="MPDK01000027">
    <property type="protein sequence ID" value="PWI56753.1"/>
    <property type="molecule type" value="Genomic_DNA"/>
</dbReference>
<dbReference type="Proteomes" id="UP000245380">
    <property type="component" value="Unassembled WGS sequence"/>
</dbReference>
<sequence length="264" mass="30084">MRRQHIAVEKVAAVIPHYEAGYGFGSRILRMDGGELLDSRSPLTVMKYLLRPYGFSYTEYRHLHQEHWHTKQNLPIVWDGHVFITCKMTRALVPGDETYGFIRLETVDGIRKRDTAGSSFLLLDGRTLDTVLPARYVQDAMGEATLLTFLSVTKAQRQEQALRCALDEMGSKEESEEKPEQKPEQKPPETVRPPESAKPQEPKDSIRETAHNLMKEFKERLTHTTAPSSKSLTGEKDWWDLVLSRIDPVAAAAIRALLDLDKEK</sequence>
<organism evidence="2 3">
    <name type="scientific">Sulfoacidibacillus thermotolerans</name>
    <name type="common">Acidibacillus sulfuroxidans</name>
    <dbReference type="NCBI Taxonomy" id="1765684"/>
    <lineage>
        <taxon>Bacteria</taxon>
        <taxon>Bacillati</taxon>
        <taxon>Bacillota</taxon>
        <taxon>Bacilli</taxon>
        <taxon>Bacillales</taxon>
        <taxon>Alicyclobacillaceae</taxon>
        <taxon>Sulfoacidibacillus</taxon>
    </lineage>
</organism>
<protein>
    <submittedName>
        <fullName evidence="2">Uncharacterized protein</fullName>
    </submittedName>
</protein>
<feature type="compositionally biased region" description="Basic and acidic residues" evidence="1">
    <location>
        <begin position="198"/>
        <end position="222"/>
    </location>
</feature>
<dbReference type="OrthoDB" id="2374476at2"/>
<evidence type="ECO:0000313" key="3">
    <source>
        <dbReference type="Proteomes" id="UP000245380"/>
    </source>
</evidence>
<proteinExistence type="predicted"/>
<accession>A0A2U3D648</accession>
<feature type="compositionally biased region" description="Polar residues" evidence="1">
    <location>
        <begin position="223"/>
        <end position="232"/>
    </location>
</feature>
<evidence type="ECO:0000313" key="2">
    <source>
        <dbReference type="EMBL" id="PWI56753.1"/>
    </source>
</evidence>
<gene>
    <name evidence="2" type="ORF">BM613_12055</name>
</gene>
<name>A0A2U3D648_SULT2</name>
<dbReference type="AlphaFoldDB" id="A0A2U3D648"/>
<feature type="compositionally biased region" description="Basic and acidic residues" evidence="1">
    <location>
        <begin position="168"/>
        <end position="189"/>
    </location>
</feature>
<evidence type="ECO:0000256" key="1">
    <source>
        <dbReference type="SAM" id="MobiDB-lite"/>
    </source>
</evidence>
<reference evidence="2 3" key="1">
    <citation type="submission" date="2016-11" db="EMBL/GenBank/DDBJ databases">
        <title>Comparative genomics of Acidibacillus ferroxidans species.</title>
        <authorList>
            <person name="Oliveira G."/>
            <person name="Nunes G."/>
            <person name="Oliveira R."/>
            <person name="Araujo F."/>
            <person name="Salim A."/>
            <person name="Scholte L."/>
            <person name="Morais D."/>
            <person name="Nancucheo I."/>
            <person name="Johnson D.B."/>
            <person name="Grail B."/>
            <person name="Bittencourt J."/>
            <person name="Valadares R."/>
        </authorList>
    </citation>
    <scope>NUCLEOTIDE SEQUENCE [LARGE SCALE GENOMIC DNA]</scope>
    <source>
        <strain evidence="2 3">Y002</strain>
    </source>
</reference>
<dbReference type="RefSeq" id="WP_109431452.1">
    <property type="nucleotide sequence ID" value="NZ_MPDK01000027.1"/>
</dbReference>
<feature type="region of interest" description="Disordered" evidence="1">
    <location>
        <begin position="168"/>
        <end position="234"/>
    </location>
</feature>
<keyword evidence="3" id="KW-1185">Reference proteome</keyword>